<feature type="domain" description="RING-type" evidence="6">
    <location>
        <begin position="1069"/>
        <end position="1107"/>
    </location>
</feature>
<dbReference type="SUPFAM" id="SSF57850">
    <property type="entry name" value="RING/U-box"/>
    <property type="match status" value="1"/>
</dbReference>
<feature type="compositionally biased region" description="Basic residues" evidence="5">
    <location>
        <begin position="472"/>
        <end position="482"/>
    </location>
</feature>
<evidence type="ECO:0000313" key="9">
    <source>
        <dbReference type="Proteomes" id="UP000193411"/>
    </source>
</evidence>
<feature type="region of interest" description="Disordered" evidence="5">
    <location>
        <begin position="468"/>
        <end position="488"/>
    </location>
</feature>
<dbReference type="InterPro" id="IPR013083">
    <property type="entry name" value="Znf_RING/FYVE/PHD"/>
</dbReference>
<dbReference type="PROSITE" id="PS51192">
    <property type="entry name" value="HELICASE_ATP_BIND_1"/>
    <property type="match status" value="1"/>
</dbReference>
<sequence length="1425" mass="157732">MYPHAFPKPSNALSSAVTAANLTHLFSAIDASQDTTYQRLVPAHVATVTPLYPFQQRTVGWCLARELGTSASVRPQGLDEEQQLRFVCLKPPRMQAAVPGLWLDVLSEELVETVDENGPQVTQATSMVPPHDGFLAEEMGLGKSLIMLAVMLANPYSEPVARARSQFTTPSTDSSTTPAPKLVKTTLIVTPPALIAQWQSEIATHTPSLTVYVYQGGSRLPEDPHLGQYDVVLTTFRCLNGEFNLAQTDHGRSRRFERKYERPTSYLTACVFWRVVMDEAQMVGEASKVTQILCQIPRIHSWCMTGTPFSRSITADLTHLSRFLRHPSLPYDHLIARHHHLFTWYLRQIMHRTSKAHIKAELDLPPQQDVVVRLHLNAVEADSYEQVASGFQPQVPAALAMVDRGEPEMEVGETRGQFEARYRGWIEACAVLSQALSTLRLAANHPVLVRRLAGDVVGGGGLVAGAGGAGHGHAHGHGHHQRHAAEGDGAAGGGAQAFAIVNVLRDASLRNVSEYYRLQREMGTVKVKQAIAYDRLEEYDTAIDLLSTHLTHLGTLADSLAADKLLATTQSGPKHDVARISHLESELQLQIHQALFLLAGLHHVKGDEDKENDLYAQAEATRRHMLKEHIVQVEKVQAVVRRHVESERAGLDVQVVGQVKGEVDKVADEVADMVGRVEQQADDGNGEEGQVQRARPWAKPKSKADVEIVGKRNRKRKHPSQQKDEDEEDDQDLDSVNPELAGLYVMGGTLDDAVAVLDALEKQAALVDEWRPVLEAKLLTPLYRDQPAASNDDGDDEDNDNVGEGADQADEAGPSEYDLGLQSQHLAESHLAQLTLLVHDMRHITNRTAPLSAIDAQSSNASKRRRAIRHNKLTASLGEAVIDMLDMASLHESQLLADVADDSDQGLTHPEFERPLRQARLDAVVPVAGTSLAAVQQLLTRVAGDEQVELDRNERDRCQALAARIGSVIDHVLRQIGKVEAALVQYRKLFNARVVYFQELQEISDSVAVPDDLDTAQAEWIRTQYLPGCEARMRALEDVVPRVAARRRYLRMLLESYGDHDEGALEVECIVCAEQFENGYMTPCGHLACRACMRRWLQSQPTCPECRAHVRPSDLATVVMHVPAPAPPPNPNEPDPTSDTEDNEDDSTAAHAPAPSFPTALAHSLTTTSSPTLLPGWHYTSIHGHYGAKVSAVTQLVCTMMTREPAAKLLCFSQFEAILDVIKYSLDINNVPAVHFSPAAVHAFQTDRETKVLLLNAKSQAAGLTLNKARYILMVEPIANAAIDRQAITRVHRIGQHTQHMSCGLWLPELWRSACTNCCRASIETCTRTRRTAARMMTRIMDTSSVAVSGPGPRWAWQGPRARRSMGGMRLWIRQICYFVCRAAKEKMVMMVKARRSMRMLTRTWIGREGLLLYIFYQVNSRVNS</sequence>
<evidence type="ECO:0000256" key="1">
    <source>
        <dbReference type="ARBA" id="ARBA00022741"/>
    </source>
</evidence>
<dbReference type="Pfam" id="PF00176">
    <property type="entry name" value="SNF2-rel_dom"/>
    <property type="match status" value="1"/>
</dbReference>
<evidence type="ECO:0000256" key="4">
    <source>
        <dbReference type="PROSITE-ProRule" id="PRU00175"/>
    </source>
</evidence>
<keyword evidence="2" id="KW-0378">Hydrolase</keyword>
<evidence type="ECO:0000313" key="8">
    <source>
        <dbReference type="EMBL" id="ORZ33662.1"/>
    </source>
</evidence>
<dbReference type="InterPro" id="IPR027417">
    <property type="entry name" value="P-loop_NTPase"/>
</dbReference>
<dbReference type="CDD" id="cd18793">
    <property type="entry name" value="SF2_C_SNF"/>
    <property type="match status" value="1"/>
</dbReference>
<evidence type="ECO:0000259" key="7">
    <source>
        <dbReference type="PROSITE" id="PS51192"/>
    </source>
</evidence>
<dbReference type="Proteomes" id="UP000193411">
    <property type="component" value="Unassembled WGS sequence"/>
</dbReference>
<dbReference type="InterPro" id="IPR001841">
    <property type="entry name" value="Znf_RING"/>
</dbReference>
<organism evidence="8 9">
    <name type="scientific">Catenaria anguillulae PL171</name>
    <dbReference type="NCBI Taxonomy" id="765915"/>
    <lineage>
        <taxon>Eukaryota</taxon>
        <taxon>Fungi</taxon>
        <taxon>Fungi incertae sedis</taxon>
        <taxon>Blastocladiomycota</taxon>
        <taxon>Blastocladiomycetes</taxon>
        <taxon>Blastocladiales</taxon>
        <taxon>Catenariaceae</taxon>
        <taxon>Catenaria</taxon>
    </lineage>
</organism>
<accession>A0A1Y2HKN8</accession>
<dbReference type="Gene3D" id="3.30.40.10">
    <property type="entry name" value="Zinc/RING finger domain, C3HC4 (zinc finger)"/>
    <property type="match status" value="1"/>
</dbReference>
<feature type="compositionally biased region" description="Pro residues" evidence="5">
    <location>
        <begin position="1124"/>
        <end position="1134"/>
    </location>
</feature>
<feature type="region of interest" description="Disordered" evidence="5">
    <location>
        <begin position="1121"/>
        <end position="1155"/>
    </location>
</feature>
<dbReference type="SMART" id="SM00184">
    <property type="entry name" value="RING"/>
    <property type="match status" value="1"/>
</dbReference>
<keyword evidence="1" id="KW-0547">Nucleotide-binding</keyword>
<reference evidence="8 9" key="1">
    <citation type="submission" date="2016-07" db="EMBL/GenBank/DDBJ databases">
        <title>Pervasive Adenine N6-methylation of Active Genes in Fungi.</title>
        <authorList>
            <consortium name="DOE Joint Genome Institute"/>
            <person name="Mondo S.J."/>
            <person name="Dannebaum R.O."/>
            <person name="Kuo R.C."/>
            <person name="Labutti K."/>
            <person name="Haridas S."/>
            <person name="Kuo A."/>
            <person name="Salamov A."/>
            <person name="Ahrendt S.R."/>
            <person name="Lipzen A."/>
            <person name="Sullivan W."/>
            <person name="Andreopoulos W.B."/>
            <person name="Clum A."/>
            <person name="Lindquist E."/>
            <person name="Daum C."/>
            <person name="Ramamoorthy G.K."/>
            <person name="Gryganskyi A."/>
            <person name="Culley D."/>
            <person name="Magnuson J.K."/>
            <person name="James T.Y."/>
            <person name="O'Malley M.A."/>
            <person name="Stajich J.E."/>
            <person name="Spatafora J.W."/>
            <person name="Visel A."/>
            <person name="Grigoriev I.V."/>
        </authorList>
    </citation>
    <scope>NUCLEOTIDE SEQUENCE [LARGE SCALE GENOMIC DNA]</scope>
    <source>
        <strain evidence="8 9">PL171</strain>
    </source>
</reference>
<dbReference type="SUPFAM" id="SSF52540">
    <property type="entry name" value="P-loop containing nucleoside triphosphate hydrolases"/>
    <property type="match status" value="2"/>
</dbReference>
<dbReference type="GO" id="GO:0016787">
    <property type="term" value="F:hydrolase activity"/>
    <property type="evidence" value="ECO:0007669"/>
    <property type="project" value="UniProtKB-KW"/>
</dbReference>
<dbReference type="GO" id="GO:0008270">
    <property type="term" value="F:zinc ion binding"/>
    <property type="evidence" value="ECO:0007669"/>
    <property type="project" value="UniProtKB-KW"/>
</dbReference>
<dbReference type="GO" id="GO:0005524">
    <property type="term" value="F:ATP binding"/>
    <property type="evidence" value="ECO:0007669"/>
    <property type="project" value="InterPro"/>
</dbReference>
<dbReference type="SMART" id="SM00487">
    <property type="entry name" value="DEXDc"/>
    <property type="match status" value="1"/>
</dbReference>
<evidence type="ECO:0000256" key="2">
    <source>
        <dbReference type="ARBA" id="ARBA00022801"/>
    </source>
</evidence>
<name>A0A1Y2HKN8_9FUNG</name>
<dbReference type="InterPro" id="IPR038718">
    <property type="entry name" value="SNF2-like_sf"/>
</dbReference>
<dbReference type="InterPro" id="IPR052583">
    <property type="entry name" value="ATP-helicase/E3_Ub-Ligase"/>
</dbReference>
<dbReference type="InterPro" id="IPR000330">
    <property type="entry name" value="SNF2_N"/>
</dbReference>
<dbReference type="InterPro" id="IPR049730">
    <property type="entry name" value="SNF2/RAD54-like_C"/>
</dbReference>
<dbReference type="PANTHER" id="PTHR45865">
    <property type="entry name" value="E3 UBIQUITIN-PROTEIN LIGASE SHPRH FAMILY MEMBER"/>
    <property type="match status" value="1"/>
</dbReference>
<keyword evidence="4" id="KW-0479">Metal-binding</keyword>
<evidence type="ECO:0000256" key="5">
    <source>
        <dbReference type="SAM" id="MobiDB-lite"/>
    </source>
</evidence>
<comment type="caution">
    <text evidence="8">The sequence shown here is derived from an EMBL/GenBank/DDBJ whole genome shotgun (WGS) entry which is preliminary data.</text>
</comment>
<dbReference type="Gene3D" id="3.40.50.10810">
    <property type="entry name" value="Tandem AAA-ATPase domain"/>
    <property type="match status" value="1"/>
</dbReference>
<gene>
    <name evidence="8" type="ORF">BCR44DRAFT_1195079</name>
</gene>
<dbReference type="PROSITE" id="PS50089">
    <property type="entry name" value="ZF_RING_2"/>
    <property type="match status" value="1"/>
</dbReference>
<feature type="region of interest" description="Disordered" evidence="5">
    <location>
        <begin position="785"/>
        <end position="816"/>
    </location>
</feature>
<keyword evidence="9" id="KW-1185">Reference proteome</keyword>
<evidence type="ECO:0000256" key="3">
    <source>
        <dbReference type="ARBA" id="ARBA00022840"/>
    </source>
</evidence>
<dbReference type="Pfam" id="PF26021">
    <property type="entry name" value="Ferritin_C144_05"/>
    <property type="match status" value="1"/>
</dbReference>
<feature type="compositionally biased region" description="Basic residues" evidence="5">
    <location>
        <begin position="711"/>
        <end position="720"/>
    </location>
</feature>
<dbReference type="EMBL" id="MCFL01000034">
    <property type="protein sequence ID" value="ORZ33662.1"/>
    <property type="molecule type" value="Genomic_DNA"/>
</dbReference>
<feature type="region of interest" description="Disordered" evidence="5">
    <location>
        <begin position="678"/>
        <end position="734"/>
    </location>
</feature>
<dbReference type="InterPro" id="IPR014001">
    <property type="entry name" value="Helicase_ATP-bd"/>
</dbReference>
<dbReference type="OrthoDB" id="5330228at2759"/>
<dbReference type="STRING" id="765915.A0A1Y2HKN8"/>
<dbReference type="PANTHER" id="PTHR45865:SF1">
    <property type="entry name" value="E3 UBIQUITIN-PROTEIN LIGASE SHPRH"/>
    <property type="match status" value="1"/>
</dbReference>
<protein>
    <submittedName>
        <fullName evidence="8">SNF2 family N-terminal domain-domain-containing protein</fullName>
    </submittedName>
</protein>
<keyword evidence="4" id="KW-0863">Zinc-finger</keyword>
<proteinExistence type="predicted"/>
<feature type="domain" description="Helicase ATP-binding" evidence="7">
    <location>
        <begin position="124"/>
        <end position="326"/>
    </location>
</feature>
<feature type="compositionally biased region" description="Acidic residues" evidence="5">
    <location>
        <begin position="792"/>
        <end position="801"/>
    </location>
</feature>
<keyword evidence="3" id="KW-0067">ATP-binding</keyword>
<dbReference type="InterPro" id="IPR059033">
    <property type="entry name" value="C144_05_dom"/>
</dbReference>
<keyword evidence="4" id="KW-0862">Zinc</keyword>
<dbReference type="Pfam" id="PF13923">
    <property type="entry name" value="zf-C3HC4_2"/>
    <property type="match status" value="1"/>
</dbReference>
<feature type="compositionally biased region" description="Acidic residues" evidence="5">
    <location>
        <begin position="1136"/>
        <end position="1147"/>
    </location>
</feature>
<feature type="compositionally biased region" description="Acidic residues" evidence="5">
    <location>
        <begin position="724"/>
        <end position="733"/>
    </location>
</feature>
<evidence type="ECO:0000259" key="6">
    <source>
        <dbReference type="PROSITE" id="PS50089"/>
    </source>
</evidence>
<dbReference type="Gene3D" id="3.40.50.300">
    <property type="entry name" value="P-loop containing nucleotide triphosphate hydrolases"/>
    <property type="match status" value="1"/>
</dbReference>